<proteinExistence type="predicted"/>
<evidence type="ECO:0000313" key="2">
    <source>
        <dbReference type="EMBL" id="QVT78311.1"/>
    </source>
</evidence>
<organism evidence="2 3">
    <name type="scientific">Nocardioides aquaticus</name>
    <dbReference type="NCBI Taxonomy" id="160826"/>
    <lineage>
        <taxon>Bacteria</taxon>
        <taxon>Bacillati</taxon>
        <taxon>Actinomycetota</taxon>
        <taxon>Actinomycetes</taxon>
        <taxon>Propionibacteriales</taxon>
        <taxon>Nocardioidaceae</taxon>
        <taxon>Nocardioides</taxon>
    </lineage>
</organism>
<gene>
    <name evidence="2" type="primary">murG_1</name>
    <name evidence="2" type="ORF">ENKNEFLB_00684</name>
</gene>
<dbReference type="Proteomes" id="UP000679307">
    <property type="component" value="Chromosome"/>
</dbReference>
<dbReference type="SUPFAM" id="SSF53756">
    <property type="entry name" value="UDP-Glycosyltransferase/glycogen phosphorylase"/>
    <property type="match status" value="1"/>
</dbReference>
<dbReference type="Pfam" id="PF04101">
    <property type="entry name" value="Glyco_tran_28_C"/>
    <property type="match status" value="1"/>
</dbReference>
<dbReference type="GO" id="GO:0016757">
    <property type="term" value="F:glycosyltransferase activity"/>
    <property type="evidence" value="ECO:0007669"/>
    <property type="project" value="UniProtKB-KW"/>
</dbReference>
<dbReference type="PANTHER" id="PTHR21015:SF22">
    <property type="entry name" value="GLYCOSYLTRANSFERASE"/>
    <property type="match status" value="1"/>
</dbReference>
<evidence type="ECO:0000313" key="3">
    <source>
        <dbReference type="Proteomes" id="UP000679307"/>
    </source>
</evidence>
<accession>A0ABX8EDI6</accession>
<protein>
    <submittedName>
        <fullName evidence="2">UDP-N-acetylglucosamine--N-acetylmuramyl-(Pentapeptide) pyrophosphoryl-undecaprenol N-acetylglucosamine transferase</fullName>
        <ecNumber evidence="2">2.4.1.227</ecNumber>
    </submittedName>
</protein>
<name>A0ABX8EDI6_9ACTN</name>
<dbReference type="PANTHER" id="PTHR21015">
    <property type="entry name" value="UDP-N-ACETYLGLUCOSAMINE--N-ACETYLMURAMYL-(PENTAPEPTIDE) PYROPHOSPHORYL-UNDECAPRENOL N-ACETYLGLUCOSAMINE TRANSFERASE 1"/>
    <property type="match status" value="1"/>
</dbReference>
<keyword evidence="3" id="KW-1185">Reference proteome</keyword>
<dbReference type="InterPro" id="IPR007235">
    <property type="entry name" value="Glyco_trans_28_C"/>
</dbReference>
<feature type="domain" description="Glycosyl transferase family 28 C-terminal" evidence="1">
    <location>
        <begin position="243"/>
        <end position="280"/>
    </location>
</feature>
<evidence type="ECO:0000259" key="1">
    <source>
        <dbReference type="Pfam" id="PF04101"/>
    </source>
</evidence>
<dbReference type="RefSeq" id="WP_214057908.1">
    <property type="nucleotide sequence ID" value="NZ_CP075371.1"/>
</dbReference>
<keyword evidence="2" id="KW-0808">Transferase</keyword>
<dbReference type="EC" id="2.4.1.227" evidence="2"/>
<sequence>MSTAGSRTVGYYVHHHGSGHAHRATAVAGELHRRGVVVTGLSSAPRPTGWPGEWVALDRDDDPAVADPGAVDATAHGRLHWVPRHHRGLARRTAQLSAWLADADPDVVVTDVSQEATLLARLHGVPVVSVVLPGRRDDAAHALGLGVSAAVVSFWPRAAHGMAPGLPADVAARLQPLGGLSRFAPDPSPVASDRAGSVVVLAGTGGGSGVLQEAAARGAAAAPDLVWRVLGPGSWSADPWAEIRAADVVVTAAGQNSLAEVAAARVPAVVVPQDRPHDEQATTGRVLADEAWPALVVDDPAGADWAGLVRRAARLDGGRWAGWVDGGAASRMADVVLGAGGRP</sequence>
<keyword evidence="2" id="KW-0328">Glycosyltransferase</keyword>
<dbReference type="EMBL" id="CP075371">
    <property type="protein sequence ID" value="QVT78311.1"/>
    <property type="molecule type" value="Genomic_DNA"/>
</dbReference>
<dbReference type="Gene3D" id="3.40.50.2000">
    <property type="entry name" value="Glycogen Phosphorylase B"/>
    <property type="match status" value="1"/>
</dbReference>
<reference evidence="2 3" key="1">
    <citation type="submission" date="2021-05" db="EMBL/GenBank/DDBJ databases">
        <title>Complete genome of Nocardioides aquaticus KCTC 9944T isolated from meromictic and hypersaline Ekho Lake, Antarctica.</title>
        <authorList>
            <person name="Hwang K."/>
            <person name="Kim K.M."/>
            <person name="Choe H."/>
        </authorList>
    </citation>
    <scope>NUCLEOTIDE SEQUENCE [LARGE SCALE GENOMIC DNA]</scope>
    <source>
        <strain evidence="2 3">KCTC 9944</strain>
    </source>
</reference>